<accession>A0A026VYC9</accession>
<evidence type="ECO:0000313" key="1">
    <source>
        <dbReference type="EMBL" id="EZA48772.1"/>
    </source>
</evidence>
<evidence type="ECO:0000313" key="2">
    <source>
        <dbReference type="Proteomes" id="UP000053097"/>
    </source>
</evidence>
<keyword evidence="2" id="KW-1185">Reference proteome</keyword>
<protein>
    <submittedName>
        <fullName evidence="1">Uncharacterized protein</fullName>
    </submittedName>
</protein>
<proteinExistence type="predicted"/>
<sequence>MLLRNWNRWRDERSQLTHSICYRCSSSCRDRSHKSVFVMVEGDIWADTEVVVALPHNSRVHRGPADARVK</sequence>
<gene>
    <name evidence="1" type="ORF">X777_12688</name>
</gene>
<dbReference type="EMBL" id="KK107570">
    <property type="protein sequence ID" value="EZA48772.1"/>
    <property type="molecule type" value="Genomic_DNA"/>
</dbReference>
<name>A0A026VYC9_OOCBI</name>
<dbReference type="AlphaFoldDB" id="A0A026VYC9"/>
<reference evidence="1 2" key="1">
    <citation type="journal article" date="2014" name="Curr. Biol.">
        <title>The genome of the clonal raider ant Cerapachys biroi.</title>
        <authorList>
            <person name="Oxley P.R."/>
            <person name="Ji L."/>
            <person name="Fetter-Pruneda I."/>
            <person name="McKenzie S.K."/>
            <person name="Li C."/>
            <person name="Hu H."/>
            <person name="Zhang G."/>
            <person name="Kronauer D.J."/>
        </authorList>
    </citation>
    <scope>NUCLEOTIDE SEQUENCE [LARGE SCALE GENOMIC DNA]</scope>
</reference>
<dbReference type="Proteomes" id="UP000053097">
    <property type="component" value="Unassembled WGS sequence"/>
</dbReference>
<organism evidence="1 2">
    <name type="scientific">Ooceraea biroi</name>
    <name type="common">Clonal raider ant</name>
    <name type="synonym">Cerapachys biroi</name>
    <dbReference type="NCBI Taxonomy" id="2015173"/>
    <lineage>
        <taxon>Eukaryota</taxon>
        <taxon>Metazoa</taxon>
        <taxon>Ecdysozoa</taxon>
        <taxon>Arthropoda</taxon>
        <taxon>Hexapoda</taxon>
        <taxon>Insecta</taxon>
        <taxon>Pterygota</taxon>
        <taxon>Neoptera</taxon>
        <taxon>Endopterygota</taxon>
        <taxon>Hymenoptera</taxon>
        <taxon>Apocrita</taxon>
        <taxon>Aculeata</taxon>
        <taxon>Formicoidea</taxon>
        <taxon>Formicidae</taxon>
        <taxon>Dorylinae</taxon>
        <taxon>Ooceraea</taxon>
    </lineage>
</organism>